<sequence length="145" mass="16794">MIERWQPETHTYHLSIEEAAIMLEDVEVLFGLPVDGVHVAYLHALRDYRGEDYLHMLHRLTIFQPAEPTVLSGASRLQLMPVRKYLVALHAEITDDSPLEDIDWQTRLLPLMMFGGILFPNTSGNLFSLRFLHHLERLDEIPSYS</sequence>
<dbReference type="PANTHER" id="PTHR46033">
    <property type="entry name" value="PROTEIN MAIN-LIKE 2"/>
    <property type="match status" value="1"/>
</dbReference>
<protein>
    <submittedName>
        <fullName evidence="2">Serine/threonine-protein phosphatase 7 long form homolog</fullName>
    </submittedName>
</protein>
<organism evidence="2">
    <name type="scientific">Nicotiana tabacum</name>
    <name type="common">Common tobacco</name>
    <dbReference type="NCBI Taxonomy" id="4097"/>
    <lineage>
        <taxon>Eukaryota</taxon>
        <taxon>Viridiplantae</taxon>
        <taxon>Streptophyta</taxon>
        <taxon>Embryophyta</taxon>
        <taxon>Tracheophyta</taxon>
        <taxon>Spermatophyta</taxon>
        <taxon>Magnoliopsida</taxon>
        <taxon>eudicotyledons</taxon>
        <taxon>Gunneridae</taxon>
        <taxon>Pentapetalae</taxon>
        <taxon>asterids</taxon>
        <taxon>lamiids</taxon>
        <taxon>Solanales</taxon>
        <taxon>Solanaceae</taxon>
        <taxon>Nicotianoideae</taxon>
        <taxon>Nicotianeae</taxon>
        <taxon>Nicotiana</taxon>
    </lineage>
</organism>
<dbReference type="Pfam" id="PF10536">
    <property type="entry name" value="PMD"/>
    <property type="match status" value="1"/>
</dbReference>
<dbReference type="PANTHER" id="PTHR46033:SF8">
    <property type="entry name" value="PROTEIN MAINTENANCE OF MERISTEMS-LIKE"/>
    <property type="match status" value="1"/>
</dbReference>
<dbReference type="PaxDb" id="4097-A0A1S4BZI6"/>
<dbReference type="GO" id="GO:0010073">
    <property type="term" value="P:meristem maintenance"/>
    <property type="evidence" value="ECO:0007669"/>
    <property type="project" value="InterPro"/>
</dbReference>
<evidence type="ECO:0000259" key="1">
    <source>
        <dbReference type="Pfam" id="PF10536"/>
    </source>
</evidence>
<dbReference type="KEGG" id="nta:107813553"/>
<proteinExistence type="predicted"/>
<gene>
    <name evidence="2" type="primary">LOC107813553</name>
</gene>
<feature type="domain" description="Aminotransferase-like plant mobile" evidence="1">
    <location>
        <begin position="1"/>
        <end position="144"/>
    </location>
</feature>
<dbReference type="InterPro" id="IPR044824">
    <property type="entry name" value="MAIN-like"/>
</dbReference>
<dbReference type="InterPro" id="IPR019557">
    <property type="entry name" value="AminoTfrase-like_pln_mobile"/>
</dbReference>
<dbReference type="AlphaFoldDB" id="A0A1S4BZI6"/>
<reference evidence="2" key="1">
    <citation type="submission" date="2025-08" db="UniProtKB">
        <authorList>
            <consortium name="RefSeq"/>
        </authorList>
    </citation>
    <scope>IDENTIFICATION</scope>
</reference>
<dbReference type="RefSeq" id="XP_016494320.1">
    <property type="nucleotide sequence ID" value="XM_016638834.1"/>
</dbReference>
<evidence type="ECO:0000313" key="2">
    <source>
        <dbReference type="RefSeq" id="XP_016494320.1"/>
    </source>
</evidence>
<name>A0A1S4BZI6_TOBAC</name>
<accession>A0A1S4BZI6</accession>
<dbReference type="OrthoDB" id="1433768at2759"/>